<gene>
    <name evidence="1" type="ORF">FCL54_21575</name>
</gene>
<accession>A0A5R9EVE5</accession>
<dbReference type="AlphaFoldDB" id="A0A5R9EVE5"/>
<comment type="caution">
    <text evidence="1">The sequence shown here is derived from an EMBL/GenBank/DDBJ whole genome shotgun (WGS) entry which is preliminary data.</text>
</comment>
<name>A0A5R9EVE5_9BACL</name>
<evidence type="ECO:0000313" key="2">
    <source>
        <dbReference type="Proteomes" id="UP000308230"/>
    </source>
</evidence>
<proteinExistence type="predicted"/>
<dbReference type="EMBL" id="SWLG01000026">
    <property type="protein sequence ID" value="TLS35192.1"/>
    <property type="molecule type" value="Genomic_DNA"/>
</dbReference>
<dbReference type="Proteomes" id="UP000308230">
    <property type="component" value="Unassembled WGS sequence"/>
</dbReference>
<sequence>MIALTSLDSLYETKKASEQIQEKYPEAYEALLHVVNLTRQLQFRYHYLGCLLCDEDPGKHSPKNIKQSVIELYIREVNKLKNRDDASEILRLFIKYKPYGYDNLSQLILGKSPEFLKLC</sequence>
<keyword evidence="2" id="KW-1185">Reference proteome</keyword>
<dbReference type="RefSeq" id="WP_138129260.1">
    <property type="nucleotide sequence ID" value="NZ_SWLG01000026.1"/>
</dbReference>
<organism evidence="1 2">
    <name type="scientific">Exobacillus caeni</name>
    <dbReference type="NCBI Taxonomy" id="2574798"/>
    <lineage>
        <taxon>Bacteria</taxon>
        <taxon>Bacillati</taxon>
        <taxon>Bacillota</taxon>
        <taxon>Bacilli</taxon>
        <taxon>Bacillales</taxon>
        <taxon>Guptibacillaceae</taxon>
        <taxon>Exobacillus</taxon>
    </lineage>
</organism>
<reference evidence="1 2" key="1">
    <citation type="submission" date="2019-04" db="EMBL/GenBank/DDBJ databases">
        <title>Bacillus caeni sp. nov., a bacterium isolated from mangrove sediment.</title>
        <authorList>
            <person name="Huang H."/>
            <person name="Mo K."/>
            <person name="Hu Y."/>
        </authorList>
    </citation>
    <scope>NUCLEOTIDE SEQUENCE [LARGE SCALE GENOMIC DNA]</scope>
    <source>
        <strain evidence="1 2">HB172195</strain>
    </source>
</reference>
<dbReference type="OrthoDB" id="2389720at2"/>
<protein>
    <submittedName>
        <fullName evidence="1">Uncharacterized protein</fullName>
    </submittedName>
</protein>
<evidence type="ECO:0000313" key="1">
    <source>
        <dbReference type="EMBL" id="TLS35192.1"/>
    </source>
</evidence>